<sequence>MSLSPSSAHQNKIKKDTEKDTEESSVSLVSQSFSVVLCRLF</sequence>
<dbReference type="EMBL" id="JXBC01000011">
    <property type="protein sequence ID" value="KIU09793.1"/>
    <property type="molecule type" value="Genomic_DNA"/>
</dbReference>
<evidence type="ECO:0000256" key="1">
    <source>
        <dbReference type="SAM" id="MobiDB-lite"/>
    </source>
</evidence>
<evidence type="ECO:0000313" key="3">
    <source>
        <dbReference type="Proteomes" id="UP000032247"/>
    </source>
</evidence>
<comment type="caution">
    <text evidence="2">The sequence shown here is derived from an EMBL/GenBank/DDBJ whole genome shotgun (WGS) entry which is preliminary data.</text>
</comment>
<accession>A0A0D1IKZ5</accession>
<protein>
    <submittedName>
        <fullName evidence="2">Uncharacterized protein</fullName>
    </submittedName>
</protein>
<gene>
    <name evidence="2" type="ORF">SC09_contig14orf00004</name>
</gene>
<organism evidence="2 3">
    <name type="scientific">Bacillus subtilis</name>
    <dbReference type="NCBI Taxonomy" id="1423"/>
    <lineage>
        <taxon>Bacteria</taxon>
        <taxon>Bacillati</taxon>
        <taxon>Bacillota</taxon>
        <taxon>Bacilli</taxon>
        <taxon>Bacillales</taxon>
        <taxon>Bacillaceae</taxon>
        <taxon>Bacillus</taxon>
    </lineage>
</organism>
<proteinExistence type="predicted"/>
<feature type="region of interest" description="Disordered" evidence="1">
    <location>
        <begin position="1"/>
        <end position="29"/>
    </location>
</feature>
<name>A0A0D1IKZ5_BACIU</name>
<dbReference type="AlphaFoldDB" id="A0A0D1IKZ5"/>
<reference evidence="2 3" key="1">
    <citation type="submission" date="2014-12" db="EMBL/GenBank/DDBJ databases">
        <title>Comparative genome analysis of Bacillus coagulans HM-08, Clostridium butyricum HM-68, Bacillus subtilis HM-66 and Bacillus licheniformis BL-09.</title>
        <authorList>
            <person name="Zhang H."/>
        </authorList>
    </citation>
    <scope>NUCLEOTIDE SEQUENCE [LARGE SCALE GENOMIC DNA]</scope>
    <source>
        <strain evidence="2 3">HM-66</strain>
    </source>
</reference>
<dbReference type="Proteomes" id="UP000032247">
    <property type="component" value="Unassembled WGS sequence"/>
</dbReference>
<evidence type="ECO:0000313" key="2">
    <source>
        <dbReference type="EMBL" id="KIU09793.1"/>
    </source>
</evidence>
<feature type="compositionally biased region" description="Polar residues" evidence="1">
    <location>
        <begin position="1"/>
        <end position="10"/>
    </location>
</feature>